<dbReference type="Gene3D" id="3.30.465.10">
    <property type="match status" value="1"/>
</dbReference>
<comment type="caution">
    <text evidence="8">The sequence shown here is derived from an EMBL/GenBank/DDBJ whole genome shotgun (WGS) entry which is preliminary data.</text>
</comment>
<dbReference type="GO" id="GO:0071949">
    <property type="term" value="F:FAD binding"/>
    <property type="evidence" value="ECO:0007669"/>
    <property type="project" value="InterPro"/>
</dbReference>
<dbReference type="InterPro" id="IPR036318">
    <property type="entry name" value="FAD-bd_PCMH-like_sf"/>
</dbReference>
<dbReference type="InterPro" id="IPR016166">
    <property type="entry name" value="FAD-bd_PCMH"/>
</dbReference>
<evidence type="ECO:0000256" key="3">
    <source>
        <dbReference type="ARBA" id="ARBA00022630"/>
    </source>
</evidence>
<dbReference type="AlphaFoldDB" id="A0A1F8A7G9"/>
<sequence>MRFHFSEVVSILSGVQLAFAAGLEVAQQPPDPSTAGNNLLQCVRGALKEYLHDYRIVTPDRKEYETVSTGVILARQYPAVVTYPIEIDEVVKLVKCGYDNGYTVSPRSGAHHFENWSALNGTLVIDISHIDHVKPSSDLNTAVVGAGARLGTVYSILGKYGRTWIAGICPSVGLGGYVSVGGYNMQMRQYGLAVDWMESATVVLANGTVVTASETENQDLWWAMRGGGTFGVTVEAVLKLTTIPRSAMLSMNAPKESRLEVLKTFVNWAPAQDPRFNSQLNLYGDRANILGWYIGESKGNLDALMQESGLLAVPGAQFNITGNCSTENSRNFWVYSQQTCTDDETAHALSNLFYNVVPDDIVPINNVSYSFDDTPALPDEPQAMLWPHLGIVEKTYIQKLGHSGLSDEDLQWIIDRTGQLPAELGVWAEITTFNMSSAPPSTSAFPWFQDAEIMFRVEVSKVEDVEVMQQGQQFIDELDQLMLAKLGSASYAGYIDAKIQVDPHYAYWGTNVDRLAEVKAAYDESDLFSNPFSIRPKA</sequence>
<dbReference type="EMBL" id="LYCR01000025">
    <property type="protein sequence ID" value="OGM47238.1"/>
    <property type="molecule type" value="Genomic_DNA"/>
</dbReference>
<keyword evidence="4" id="KW-0274">FAD</keyword>
<dbReference type="InterPro" id="IPR050416">
    <property type="entry name" value="FAD-linked_Oxidoreductase"/>
</dbReference>
<dbReference type="PANTHER" id="PTHR42973">
    <property type="entry name" value="BINDING OXIDOREDUCTASE, PUTATIVE (AFU_ORTHOLOGUE AFUA_1G17690)-RELATED"/>
    <property type="match status" value="1"/>
</dbReference>
<evidence type="ECO:0000313" key="9">
    <source>
        <dbReference type="Proteomes" id="UP000179179"/>
    </source>
</evidence>
<evidence type="ECO:0000256" key="5">
    <source>
        <dbReference type="ARBA" id="ARBA00023002"/>
    </source>
</evidence>
<dbReference type="Gene3D" id="3.40.462.20">
    <property type="match status" value="1"/>
</dbReference>
<reference evidence="8 9" key="1">
    <citation type="journal article" date="2016" name="Genome Biol. Evol.">
        <title>Draft genome sequence of an aflatoxigenic Aspergillus species, A. bombycis.</title>
        <authorList>
            <person name="Moore G.G."/>
            <person name="Mack B.M."/>
            <person name="Beltz S.B."/>
            <person name="Gilbert M.K."/>
        </authorList>
    </citation>
    <scope>NUCLEOTIDE SEQUENCE [LARGE SCALE GENOMIC DNA]</scope>
    <source>
        <strain evidence="9">NRRL 26010</strain>
    </source>
</reference>
<evidence type="ECO:0000256" key="6">
    <source>
        <dbReference type="SAM" id="SignalP"/>
    </source>
</evidence>
<dbReference type="SUPFAM" id="SSF56176">
    <property type="entry name" value="FAD-binding/transporter-associated domain-like"/>
    <property type="match status" value="1"/>
</dbReference>
<evidence type="ECO:0000256" key="2">
    <source>
        <dbReference type="ARBA" id="ARBA00005466"/>
    </source>
</evidence>
<protein>
    <recommendedName>
        <fullName evidence="7">FAD-binding PCMH-type domain-containing protein</fullName>
    </recommendedName>
</protein>
<accession>A0A1F8A7G9</accession>
<comment type="cofactor">
    <cofactor evidence="1">
        <name>FAD</name>
        <dbReference type="ChEBI" id="CHEBI:57692"/>
    </cofactor>
</comment>
<evidence type="ECO:0000256" key="1">
    <source>
        <dbReference type="ARBA" id="ARBA00001974"/>
    </source>
</evidence>
<dbReference type="OrthoDB" id="407275at2759"/>
<gene>
    <name evidence="8" type="ORF">ABOM_003997</name>
</gene>
<dbReference type="InterPro" id="IPR016169">
    <property type="entry name" value="FAD-bd_PCMH_sub2"/>
</dbReference>
<keyword evidence="9" id="KW-1185">Reference proteome</keyword>
<dbReference type="GeneID" id="34447387"/>
<feature type="domain" description="FAD-binding PCMH-type" evidence="7">
    <location>
        <begin position="74"/>
        <end position="243"/>
    </location>
</feature>
<keyword evidence="6" id="KW-0732">Signal</keyword>
<proteinExistence type="inferred from homology"/>
<dbReference type="Pfam" id="PF01565">
    <property type="entry name" value="FAD_binding_4"/>
    <property type="match status" value="1"/>
</dbReference>
<evidence type="ECO:0000259" key="7">
    <source>
        <dbReference type="PROSITE" id="PS51387"/>
    </source>
</evidence>
<dbReference type="STRING" id="109264.A0A1F8A7G9"/>
<feature type="signal peptide" evidence="6">
    <location>
        <begin position="1"/>
        <end position="20"/>
    </location>
</feature>
<keyword evidence="5" id="KW-0560">Oxidoreductase</keyword>
<feature type="chain" id="PRO_5009534532" description="FAD-binding PCMH-type domain-containing protein" evidence="6">
    <location>
        <begin position="21"/>
        <end position="538"/>
    </location>
</feature>
<organism evidence="8 9">
    <name type="scientific">Aspergillus bombycis</name>
    <dbReference type="NCBI Taxonomy" id="109264"/>
    <lineage>
        <taxon>Eukaryota</taxon>
        <taxon>Fungi</taxon>
        <taxon>Dikarya</taxon>
        <taxon>Ascomycota</taxon>
        <taxon>Pezizomycotina</taxon>
        <taxon>Eurotiomycetes</taxon>
        <taxon>Eurotiomycetidae</taxon>
        <taxon>Eurotiales</taxon>
        <taxon>Aspergillaceae</taxon>
        <taxon>Aspergillus</taxon>
    </lineage>
</organism>
<dbReference type="GO" id="GO:0016491">
    <property type="term" value="F:oxidoreductase activity"/>
    <property type="evidence" value="ECO:0007669"/>
    <property type="project" value="UniProtKB-KW"/>
</dbReference>
<dbReference type="InterPro" id="IPR012951">
    <property type="entry name" value="BBE"/>
</dbReference>
<comment type="similarity">
    <text evidence="2">Belongs to the oxygen-dependent FAD-linked oxidoreductase family.</text>
</comment>
<dbReference type="PANTHER" id="PTHR42973:SF39">
    <property type="entry name" value="FAD-BINDING PCMH-TYPE DOMAIN-CONTAINING PROTEIN"/>
    <property type="match status" value="1"/>
</dbReference>
<dbReference type="InterPro" id="IPR006094">
    <property type="entry name" value="Oxid_FAD_bind_N"/>
</dbReference>
<evidence type="ECO:0000256" key="4">
    <source>
        <dbReference type="ARBA" id="ARBA00022827"/>
    </source>
</evidence>
<dbReference type="PROSITE" id="PS51387">
    <property type="entry name" value="FAD_PCMH"/>
    <property type="match status" value="1"/>
</dbReference>
<keyword evidence="3" id="KW-0285">Flavoprotein</keyword>
<name>A0A1F8A7G9_9EURO</name>
<dbReference type="Pfam" id="PF08031">
    <property type="entry name" value="BBE"/>
    <property type="match status" value="1"/>
</dbReference>
<evidence type="ECO:0000313" key="8">
    <source>
        <dbReference type="EMBL" id="OGM47238.1"/>
    </source>
</evidence>
<dbReference type="Proteomes" id="UP000179179">
    <property type="component" value="Unassembled WGS sequence"/>
</dbReference>
<dbReference type="RefSeq" id="XP_022390955.1">
    <property type="nucleotide sequence ID" value="XM_022531127.1"/>
</dbReference>